<evidence type="ECO:0000313" key="9">
    <source>
        <dbReference type="Proteomes" id="UP001596052"/>
    </source>
</evidence>
<evidence type="ECO:0000256" key="1">
    <source>
        <dbReference type="ARBA" id="ARBA00001911"/>
    </source>
</evidence>
<dbReference type="EC" id="4.2.3.4" evidence="8"/>
<evidence type="ECO:0000259" key="6">
    <source>
        <dbReference type="Pfam" id="PF01761"/>
    </source>
</evidence>
<dbReference type="PANTHER" id="PTHR43622:SF7">
    <property type="entry name" value="3-DEHYDROQUINATE SYNTHASE, CHLOROPLASTIC"/>
    <property type="match status" value="1"/>
</dbReference>
<keyword evidence="4" id="KW-0057">Aromatic amino acid biosynthesis</keyword>
<evidence type="ECO:0000256" key="5">
    <source>
        <dbReference type="ARBA" id="ARBA00023239"/>
    </source>
</evidence>
<dbReference type="Pfam" id="PF01761">
    <property type="entry name" value="DHQ_synthase"/>
    <property type="match status" value="1"/>
</dbReference>
<organism evidence="8 9">
    <name type="scientific">Prosthecobacter fluviatilis</name>
    <dbReference type="NCBI Taxonomy" id="445931"/>
    <lineage>
        <taxon>Bacteria</taxon>
        <taxon>Pseudomonadati</taxon>
        <taxon>Verrucomicrobiota</taxon>
        <taxon>Verrucomicrobiia</taxon>
        <taxon>Verrucomicrobiales</taxon>
        <taxon>Verrucomicrobiaceae</taxon>
        <taxon>Prosthecobacter</taxon>
    </lineage>
</organism>
<dbReference type="CDD" id="cd08198">
    <property type="entry name" value="DHQS-like"/>
    <property type="match status" value="1"/>
</dbReference>
<dbReference type="Gene3D" id="1.20.1090.10">
    <property type="entry name" value="Dehydroquinate synthase-like - alpha domain"/>
    <property type="match status" value="1"/>
</dbReference>
<dbReference type="PANTHER" id="PTHR43622">
    <property type="entry name" value="3-DEHYDROQUINATE SYNTHASE"/>
    <property type="match status" value="1"/>
</dbReference>
<proteinExistence type="predicted"/>
<dbReference type="RefSeq" id="WP_377163194.1">
    <property type="nucleotide sequence ID" value="NZ_JBHSMQ010000001.1"/>
</dbReference>
<sequence length="384" mass="42447">MLEKKIRLEHTHRILFTREVFAPRNHAIRDLLRLDPPHKLPRVLVFVDEAVATANRDLIDDIMAYGHVYADTFTLVDDPIVIPGGEPCKNDFRLVECCWDAINEAALDRHSYVFVIGGGAALDLVCFAASTAHRGIRHVRFPTTTLSQGDGGVGVKNGVNYFGKKNWVGSFAVPYAVVNDFAFLESLPARGRRNGIIEAIKVALIRDRAFFEQIEAMAPDLAALKQEALEQVIQRSAELHVEHIATGGDPFELGSARPLDFGHWAAHKLEQISKFTVAHGEAVAIGMAVDLVYSRMQGILDEATCERVLSLIERIGFATTSPYLMNTGRSGEPAILEGLEEFREHLGGELTVTLVPEIGTKLEVHEMNRVKILNAVVELQKRAA</sequence>
<dbReference type="InterPro" id="IPR050071">
    <property type="entry name" value="Dehydroquinate_synthase"/>
</dbReference>
<dbReference type="Proteomes" id="UP001596052">
    <property type="component" value="Unassembled WGS sequence"/>
</dbReference>
<dbReference type="NCBIfam" id="NF004852">
    <property type="entry name" value="PRK06203.1"/>
    <property type="match status" value="1"/>
</dbReference>
<keyword evidence="2" id="KW-0028">Amino-acid biosynthesis</keyword>
<dbReference type="GO" id="GO:0003856">
    <property type="term" value="F:3-dehydroquinate synthase activity"/>
    <property type="evidence" value="ECO:0007669"/>
    <property type="project" value="UniProtKB-EC"/>
</dbReference>
<evidence type="ECO:0000256" key="3">
    <source>
        <dbReference type="ARBA" id="ARBA00023027"/>
    </source>
</evidence>
<dbReference type="InterPro" id="IPR030960">
    <property type="entry name" value="DHQS/DOIS_N"/>
</dbReference>
<dbReference type="Pfam" id="PF24621">
    <property type="entry name" value="DHQS_C"/>
    <property type="match status" value="1"/>
</dbReference>
<keyword evidence="9" id="KW-1185">Reference proteome</keyword>
<name>A0ABW0KM27_9BACT</name>
<reference evidence="9" key="1">
    <citation type="journal article" date="2019" name="Int. J. Syst. Evol. Microbiol.">
        <title>The Global Catalogue of Microorganisms (GCM) 10K type strain sequencing project: providing services to taxonomists for standard genome sequencing and annotation.</title>
        <authorList>
            <consortium name="The Broad Institute Genomics Platform"/>
            <consortium name="The Broad Institute Genome Sequencing Center for Infectious Disease"/>
            <person name="Wu L."/>
            <person name="Ma J."/>
        </authorList>
    </citation>
    <scope>NUCLEOTIDE SEQUENCE [LARGE SCALE GENOMIC DNA]</scope>
    <source>
        <strain evidence="9">CGMCC 4.1469</strain>
    </source>
</reference>
<comment type="cofactor">
    <cofactor evidence="1">
        <name>NAD(+)</name>
        <dbReference type="ChEBI" id="CHEBI:57540"/>
    </cofactor>
</comment>
<evidence type="ECO:0000256" key="4">
    <source>
        <dbReference type="ARBA" id="ARBA00023141"/>
    </source>
</evidence>
<evidence type="ECO:0000259" key="7">
    <source>
        <dbReference type="Pfam" id="PF24621"/>
    </source>
</evidence>
<accession>A0ABW0KM27</accession>
<feature type="domain" description="3-dehydroquinate synthase N-terminal" evidence="6">
    <location>
        <begin position="80"/>
        <end position="191"/>
    </location>
</feature>
<feature type="domain" description="3-dehydroquinate synthase C-terminal" evidence="7">
    <location>
        <begin position="195"/>
        <end position="320"/>
    </location>
</feature>
<evidence type="ECO:0000313" key="8">
    <source>
        <dbReference type="EMBL" id="MFC5453782.1"/>
    </source>
</evidence>
<evidence type="ECO:0000256" key="2">
    <source>
        <dbReference type="ARBA" id="ARBA00022605"/>
    </source>
</evidence>
<dbReference type="EMBL" id="JBHSMQ010000001">
    <property type="protein sequence ID" value="MFC5453782.1"/>
    <property type="molecule type" value="Genomic_DNA"/>
</dbReference>
<keyword evidence="3" id="KW-0520">NAD</keyword>
<keyword evidence="5 8" id="KW-0456">Lyase</keyword>
<gene>
    <name evidence="8" type="ORF">ACFQDI_02840</name>
</gene>
<dbReference type="SUPFAM" id="SSF56796">
    <property type="entry name" value="Dehydroquinate synthase-like"/>
    <property type="match status" value="1"/>
</dbReference>
<protein>
    <submittedName>
        <fullName evidence="8">3-dehydroquinate synthase</fullName>
        <ecNumber evidence="8">4.2.3.4</ecNumber>
    </submittedName>
</protein>
<comment type="caution">
    <text evidence="8">The sequence shown here is derived from an EMBL/GenBank/DDBJ whole genome shotgun (WGS) entry which is preliminary data.</text>
</comment>
<dbReference type="InterPro" id="IPR056179">
    <property type="entry name" value="DHQS_C"/>
</dbReference>
<dbReference type="Gene3D" id="3.40.50.1970">
    <property type="match status" value="1"/>
</dbReference>